<accession>A0ACC2JLM4</accession>
<dbReference type="Proteomes" id="UP001153332">
    <property type="component" value="Unassembled WGS sequence"/>
</dbReference>
<protein>
    <submittedName>
        <fullName evidence="1">Uncharacterized protein</fullName>
    </submittedName>
</protein>
<dbReference type="EMBL" id="JAPUUL010001131">
    <property type="protein sequence ID" value="KAJ8128259.1"/>
    <property type="molecule type" value="Genomic_DNA"/>
</dbReference>
<name>A0ACC2JLM4_9PEZI</name>
<organism evidence="1 2">
    <name type="scientific">Lasiodiplodia mahajangana</name>
    <dbReference type="NCBI Taxonomy" id="1108764"/>
    <lineage>
        <taxon>Eukaryota</taxon>
        <taxon>Fungi</taxon>
        <taxon>Dikarya</taxon>
        <taxon>Ascomycota</taxon>
        <taxon>Pezizomycotina</taxon>
        <taxon>Dothideomycetes</taxon>
        <taxon>Dothideomycetes incertae sedis</taxon>
        <taxon>Botryosphaeriales</taxon>
        <taxon>Botryosphaeriaceae</taxon>
        <taxon>Lasiodiplodia</taxon>
    </lineage>
</organism>
<comment type="caution">
    <text evidence="1">The sequence shown here is derived from an EMBL/GenBank/DDBJ whole genome shotgun (WGS) entry which is preliminary data.</text>
</comment>
<sequence length="519" mass="58309">MSVPPQLIRVKRKATEEAPISYLRVQETKRHQSSVFVYQRQNQEAAFAERSPPQTQKPVIHISPAHQTTAFQNITKQITSLSRDAPAEDKNGAANAFTVATTATGDANDSPSVSTSEPRRFHMSRKDMLLADSAYSGRSHGGVSKKRSTPAMFVERKIKRISSRLLEKRHAANKPLATPTSTQTHIADAMEIDTPEVKKFKKPGIAKLSGARDRMAKDKPELPKSMTDRWNVDMEQLTADMEAYAMQQIGLSLQKAEEERREQERSRINTPSRLKFKPKPPAKRYAERHPEEAQRGADREMVDADTENSDSDGDYIIETYVRVPASSIGDHVPPQSVGLLVFDEEPDVEFFYGEDEESEDEWAEDEEDENAENYYTADYPDEEVATDDEFDKNPYAFRNGNASDLEEYDVDSESDDEFDEENTTSQFRTYIGRNGLRSNHLIGWIRSVTEAPRDRMAQLQKAAAIGSAQDSSKHSLFSSCRAEISLTFSAHNSGVGAPNGAEKGMPYHSWLCNDRWAAA</sequence>
<evidence type="ECO:0000313" key="2">
    <source>
        <dbReference type="Proteomes" id="UP001153332"/>
    </source>
</evidence>
<evidence type="ECO:0000313" key="1">
    <source>
        <dbReference type="EMBL" id="KAJ8128259.1"/>
    </source>
</evidence>
<proteinExistence type="predicted"/>
<gene>
    <name evidence="1" type="ORF">O1611_g5378</name>
</gene>
<reference evidence="1" key="1">
    <citation type="submission" date="2022-12" db="EMBL/GenBank/DDBJ databases">
        <title>Genome Sequence of Lasiodiplodia mahajangana.</title>
        <authorList>
            <person name="Buettner E."/>
        </authorList>
    </citation>
    <scope>NUCLEOTIDE SEQUENCE</scope>
    <source>
        <strain evidence="1">VT137</strain>
    </source>
</reference>
<keyword evidence="2" id="KW-1185">Reference proteome</keyword>